<dbReference type="AlphaFoldDB" id="A0A5N5LL46"/>
<name>A0A5N5LL46_PANHP</name>
<reference evidence="1 2" key="1">
    <citation type="submission" date="2019-06" db="EMBL/GenBank/DDBJ databases">
        <title>A chromosome-scale genome assembly of the striped catfish, Pangasianodon hypophthalmus.</title>
        <authorList>
            <person name="Wen M."/>
            <person name="Zahm M."/>
            <person name="Roques C."/>
            <person name="Cabau C."/>
            <person name="Klopp C."/>
            <person name="Donnadieu C."/>
            <person name="Jouanno E."/>
            <person name="Avarre J.-C."/>
            <person name="Campet M."/>
            <person name="Ha T.T.T."/>
            <person name="Dugue R."/>
            <person name="Lampietro C."/>
            <person name="Louis A."/>
            <person name="Herpin A."/>
            <person name="Echchiki A."/>
            <person name="Berthelot C."/>
            <person name="Parey E."/>
            <person name="Roest-Crollius H."/>
            <person name="Braasch I."/>
            <person name="Postlethwait J."/>
            <person name="Bobe J."/>
            <person name="Montfort J."/>
            <person name="Bouchez O."/>
            <person name="Begum T."/>
            <person name="Schartl M."/>
            <person name="Guiguen Y."/>
        </authorList>
    </citation>
    <scope>NUCLEOTIDE SEQUENCE [LARGE SCALE GENOMIC DNA]</scope>
    <source>
        <strain evidence="1 2">Indonesia</strain>
        <tissue evidence="1">Blood</tissue>
    </source>
</reference>
<dbReference type="Proteomes" id="UP000327468">
    <property type="component" value="Chromosome 17"/>
</dbReference>
<dbReference type="EMBL" id="VFJC01000018">
    <property type="protein sequence ID" value="KAB5543278.1"/>
    <property type="molecule type" value="Genomic_DNA"/>
</dbReference>
<organism evidence="1 2">
    <name type="scientific">Pangasianodon hypophthalmus</name>
    <name type="common">Striped catfish</name>
    <name type="synonym">Helicophagus hypophthalmus</name>
    <dbReference type="NCBI Taxonomy" id="310915"/>
    <lineage>
        <taxon>Eukaryota</taxon>
        <taxon>Metazoa</taxon>
        <taxon>Chordata</taxon>
        <taxon>Craniata</taxon>
        <taxon>Vertebrata</taxon>
        <taxon>Euteleostomi</taxon>
        <taxon>Actinopterygii</taxon>
        <taxon>Neopterygii</taxon>
        <taxon>Teleostei</taxon>
        <taxon>Ostariophysi</taxon>
        <taxon>Siluriformes</taxon>
        <taxon>Pangasiidae</taxon>
        <taxon>Pangasianodon</taxon>
    </lineage>
</organism>
<sequence length="102" mass="11153">MEDLILKLLGENGTCGITLKPFTPVRLSTPPLSGLSDDISHAHIATHPAHIPKRHAYVFPDSSFARAFELNRTFIPPAGKTHNPSGFNVVREKRIKAAVEVS</sequence>
<comment type="caution">
    <text evidence="1">The sequence shown here is derived from an EMBL/GenBank/DDBJ whole genome shotgun (WGS) entry which is preliminary data.</text>
</comment>
<evidence type="ECO:0000313" key="1">
    <source>
        <dbReference type="EMBL" id="KAB5543278.1"/>
    </source>
</evidence>
<protein>
    <submittedName>
        <fullName evidence="1">Uncharacterized protein</fullName>
    </submittedName>
</protein>
<proteinExistence type="predicted"/>
<keyword evidence="2" id="KW-1185">Reference proteome</keyword>
<accession>A0A5N5LL46</accession>
<gene>
    <name evidence="1" type="ORF">PHYPO_G00077250</name>
</gene>
<evidence type="ECO:0000313" key="2">
    <source>
        <dbReference type="Proteomes" id="UP000327468"/>
    </source>
</evidence>